<feature type="transmembrane region" description="Helical" evidence="9">
    <location>
        <begin position="200"/>
        <end position="221"/>
    </location>
</feature>
<evidence type="ECO:0000256" key="7">
    <source>
        <dbReference type="ARBA" id="ARBA00022989"/>
    </source>
</evidence>
<evidence type="ECO:0000256" key="9">
    <source>
        <dbReference type="SAM" id="Phobius"/>
    </source>
</evidence>
<protein>
    <submittedName>
        <fullName evidence="10">UbiA prenyltransferase</fullName>
    </submittedName>
</protein>
<dbReference type="InterPro" id="IPR030470">
    <property type="entry name" value="UbiA_prenylTrfase_CS"/>
</dbReference>
<evidence type="ECO:0000256" key="3">
    <source>
        <dbReference type="ARBA" id="ARBA00004721"/>
    </source>
</evidence>
<dbReference type="PANTHER" id="PTHR11048">
    <property type="entry name" value="PRENYLTRANSFERASES"/>
    <property type="match status" value="1"/>
</dbReference>
<organism evidence="10 11">
    <name type="scientific">Aspergillus heteromorphus CBS 117.55</name>
    <dbReference type="NCBI Taxonomy" id="1448321"/>
    <lineage>
        <taxon>Eukaryota</taxon>
        <taxon>Fungi</taxon>
        <taxon>Dikarya</taxon>
        <taxon>Ascomycota</taxon>
        <taxon>Pezizomycotina</taxon>
        <taxon>Eurotiomycetes</taxon>
        <taxon>Eurotiomycetidae</taxon>
        <taxon>Eurotiales</taxon>
        <taxon>Aspergillaceae</taxon>
        <taxon>Aspergillus</taxon>
        <taxon>Aspergillus subgen. Circumdati</taxon>
    </lineage>
</organism>
<comment type="similarity">
    <text evidence="4">Belongs to the UbiA prenyltransferase family.</text>
</comment>
<dbReference type="UniPathway" id="UPA00213"/>
<dbReference type="EMBL" id="MSFL01000005">
    <property type="protein sequence ID" value="PWY88382.1"/>
    <property type="molecule type" value="Genomic_DNA"/>
</dbReference>
<keyword evidence="6 9" id="KW-0812">Transmembrane</keyword>
<feature type="transmembrane region" description="Helical" evidence="9">
    <location>
        <begin position="300"/>
        <end position="319"/>
    </location>
</feature>
<comment type="cofactor">
    <cofactor evidence="1">
        <name>Mg(2+)</name>
        <dbReference type="ChEBI" id="CHEBI:18420"/>
    </cofactor>
</comment>
<feature type="transmembrane region" description="Helical" evidence="9">
    <location>
        <begin position="269"/>
        <end position="288"/>
    </location>
</feature>
<dbReference type="GO" id="GO:0008412">
    <property type="term" value="F:4-hydroxybenzoate polyprenyltransferase activity"/>
    <property type="evidence" value="ECO:0007669"/>
    <property type="project" value="TreeGrafter"/>
</dbReference>
<feature type="transmembrane region" description="Helical" evidence="9">
    <location>
        <begin position="31"/>
        <end position="49"/>
    </location>
</feature>
<evidence type="ECO:0000256" key="6">
    <source>
        <dbReference type="ARBA" id="ARBA00022692"/>
    </source>
</evidence>
<evidence type="ECO:0000256" key="4">
    <source>
        <dbReference type="ARBA" id="ARBA00005985"/>
    </source>
</evidence>
<feature type="transmembrane region" description="Helical" evidence="9">
    <location>
        <begin position="61"/>
        <end position="82"/>
    </location>
</feature>
<dbReference type="STRING" id="1448321.A0A317WSW3"/>
<keyword evidence="7 9" id="KW-1133">Transmembrane helix</keyword>
<proteinExistence type="inferred from homology"/>
<feature type="transmembrane region" description="Helical" evidence="9">
    <location>
        <begin position="242"/>
        <end position="263"/>
    </location>
</feature>
<evidence type="ECO:0000313" key="11">
    <source>
        <dbReference type="Proteomes" id="UP000247233"/>
    </source>
</evidence>
<keyword evidence="8 9" id="KW-0472">Membrane</keyword>
<sequence>HYNPPKTGILSYLPPTWVPYAELIRLNKPTGVLNIYLPYLFGALYGSWISSPSPITLISRVLLLLIASFILRSLGCAWNDIIDRDLDRQVVRSCLRPMARGAIPLPLALNFTLIQHLLWLAIISPILPLQQNWTYILPLTGLVLAYPFGKRFTHHAQVILGVTLACGIPIGASAVGANPLHFSPPPPPSSSTTPHHPTNGIISLFIVYILWSIIHDTIYAFQDVADDIRAGAKSMAVRYQTIARPLLLLCGLLMVALQVYAGVVVGAQLGYHVISAGGSALVVGVMLWRVRLQDPGDCEWWFRQGTLAWGLVVTGGMVVE</sequence>
<dbReference type="GO" id="GO:0005743">
    <property type="term" value="C:mitochondrial inner membrane"/>
    <property type="evidence" value="ECO:0007669"/>
    <property type="project" value="TreeGrafter"/>
</dbReference>
<dbReference type="Proteomes" id="UP000247233">
    <property type="component" value="Unassembled WGS sequence"/>
</dbReference>
<keyword evidence="5 10" id="KW-0808">Transferase</keyword>
<dbReference type="RefSeq" id="XP_025401918.1">
    <property type="nucleotide sequence ID" value="XM_025538858.1"/>
</dbReference>
<feature type="transmembrane region" description="Helical" evidence="9">
    <location>
        <begin position="133"/>
        <end position="149"/>
    </location>
</feature>
<dbReference type="GO" id="GO:0016114">
    <property type="term" value="P:terpenoid biosynthetic process"/>
    <property type="evidence" value="ECO:0007669"/>
    <property type="project" value="UniProtKB-UniPathway"/>
</dbReference>
<dbReference type="OrthoDB" id="18170at2759"/>
<comment type="pathway">
    <text evidence="3">Secondary metabolite biosynthesis; terpenoid biosynthesis.</text>
</comment>
<evidence type="ECO:0000256" key="5">
    <source>
        <dbReference type="ARBA" id="ARBA00022679"/>
    </source>
</evidence>
<reference evidence="10 11" key="1">
    <citation type="submission" date="2016-12" db="EMBL/GenBank/DDBJ databases">
        <title>The genomes of Aspergillus section Nigri reveals drivers in fungal speciation.</title>
        <authorList>
            <consortium name="DOE Joint Genome Institute"/>
            <person name="Vesth T.C."/>
            <person name="Nybo J."/>
            <person name="Theobald S."/>
            <person name="Brandl J."/>
            <person name="Frisvad J.C."/>
            <person name="Nielsen K.F."/>
            <person name="Lyhne E.K."/>
            <person name="Kogle M.E."/>
            <person name="Kuo A."/>
            <person name="Riley R."/>
            <person name="Clum A."/>
            <person name="Nolan M."/>
            <person name="Lipzen A."/>
            <person name="Salamov A."/>
            <person name="Henrissat B."/>
            <person name="Wiebenga A."/>
            <person name="De Vries R.P."/>
            <person name="Grigoriev I.V."/>
            <person name="Mortensen U.H."/>
            <person name="Andersen M.R."/>
            <person name="Baker S.E."/>
        </authorList>
    </citation>
    <scope>NUCLEOTIDE SEQUENCE [LARGE SCALE GENOMIC DNA]</scope>
    <source>
        <strain evidence="10 11">CBS 117.55</strain>
    </source>
</reference>
<dbReference type="PANTHER" id="PTHR11048:SF28">
    <property type="entry name" value="4-HYDROXYBENZOATE POLYPRENYLTRANSFERASE, MITOCHONDRIAL"/>
    <property type="match status" value="1"/>
</dbReference>
<feature type="transmembrane region" description="Helical" evidence="9">
    <location>
        <begin position="158"/>
        <end position="180"/>
    </location>
</feature>
<dbReference type="CDD" id="cd13959">
    <property type="entry name" value="PT_UbiA_COQ2"/>
    <property type="match status" value="1"/>
</dbReference>
<dbReference type="GeneID" id="37061095"/>
<dbReference type="GO" id="GO:0006744">
    <property type="term" value="P:ubiquinone biosynthetic process"/>
    <property type="evidence" value="ECO:0007669"/>
    <property type="project" value="TreeGrafter"/>
</dbReference>
<dbReference type="VEuPathDB" id="FungiDB:BO70DRAFT_256605"/>
<dbReference type="FunFam" id="1.10.357.140:FF:000008">
    <property type="entry name" value="4-hydroxybenzoate octaprenyltransferase"/>
    <property type="match status" value="1"/>
</dbReference>
<keyword evidence="11" id="KW-1185">Reference proteome</keyword>
<name>A0A317WSW3_9EURO</name>
<dbReference type="FunFam" id="1.20.120.1780:FF:000001">
    <property type="entry name" value="4-hydroxybenzoate octaprenyltransferase"/>
    <property type="match status" value="1"/>
</dbReference>
<accession>A0A317WSW3</accession>
<comment type="caution">
    <text evidence="10">The sequence shown here is derived from an EMBL/GenBank/DDBJ whole genome shotgun (WGS) entry which is preliminary data.</text>
</comment>
<feature type="transmembrane region" description="Helical" evidence="9">
    <location>
        <begin position="103"/>
        <end position="127"/>
    </location>
</feature>
<evidence type="ECO:0000256" key="8">
    <source>
        <dbReference type="ARBA" id="ARBA00023136"/>
    </source>
</evidence>
<dbReference type="Pfam" id="PF01040">
    <property type="entry name" value="UbiA"/>
    <property type="match status" value="1"/>
</dbReference>
<dbReference type="InterPro" id="IPR044878">
    <property type="entry name" value="UbiA_sf"/>
</dbReference>
<evidence type="ECO:0000256" key="2">
    <source>
        <dbReference type="ARBA" id="ARBA00004141"/>
    </source>
</evidence>
<evidence type="ECO:0000256" key="1">
    <source>
        <dbReference type="ARBA" id="ARBA00001946"/>
    </source>
</evidence>
<gene>
    <name evidence="10" type="ORF">BO70DRAFT_256605</name>
</gene>
<dbReference type="InterPro" id="IPR000537">
    <property type="entry name" value="UbiA_prenyltransferase"/>
</dbReference>
<dbReference type="AlphaFoldDB" id="A0A317WSW3"/>
<dbReference type="InterPro" id="IPR039653">
    <property type="entry name" value="Prenyltransferase"/>
</dbReference>
<evidence type="ECO:0000313" key="10">
    <source>
        <dbReference type="EMBL" id="PWY88382.1"/>
    </source>
</evidence>
<dbReference type="Gene3D" id="1.20.120.1780">
    <property type="entry name" value="UbiA prenyltransferase"/>
    <property type="match status" value="1"/>
</dbReference>
<comment type="subcellular location">
    <subcellularLocation>
        <location evidence="2">Membrane</location>
        <topology evidence="2">Multi-pass membrane protein</topology>
    </subcellularLocation>
</comment>
<dbReference type="Gene3D" id="1.10.357.140">
    <property type="entry name" value="UbiA prenyltransferase"/>
    <property type="match status" value="1"/>
</dbReference>
<dbReference type="PROSITE" id="PS00943">
    <property type="entry name" value="UBIA"/>
    <property type="match status" value="1"/>
</dbReference>
<feature type="non-terminal residue" evidence="10">
    <location>
        <position position="320"/>
    </location>
</feature>
<feature type="non-terminal residue" evidence="10">
    <location>
        <position position="1"/>
    </location>
</feature>